<gene>
    <name evidence="3" type="primary">LOC112213368</name>
</gene>
<reference evidence="3" key="1">
    <citation type="submission" date="2025-08" db="UniProtKB">
        <authorList>
            <consortium name="RefSeq"/>
        </authorList>
    </citation>
    <scope>IDENTIFICATION</scope>
</reference>
<dbReference type="OrthoDB" id="7580172at2759"/>
<evidence type="ECO:0000313" key="2">
    <source>
        <dbReference type="Proteomes" id="UP000515180"/>
    </source>
</evidence>
<evidence type="ECO:0000256" key="1">
    <source>
        <dbReference type="SAM" id="Phobius"/>
    </source>
</evidence>
<dbReference type="Proteomes" id="UP000515180">
    <property type="component" value="Unplaced"/>
</dbReference>
<organism evidence="2 3">
    <name type="scientific">Bombus impatiens</name>
    <name type="common">Bumblebee</name>
    <dbReference type="NCBI Taxonomy" id="132113"/>
    <lineage>
        <taxon>Eukaryota</taxon>
        <taxon>Metazoa</taxon>
        <taxon>Ecdysozoa</taxon>
        <taxon>Arthropoda</taxon>
        <taxon>Hexapoda</taxon>
        <taxon>Insecta</taxon>
        <taxon>Pterygota</taxon>
        <taxon>Neoptera</taxon>
        <taxon>Endopterygota</taxon>
        <taxon>Hymenoptera</taxon>
        <taxon>Apocrita</taxon>
        <taxon>Aculeata</taxon>
        <taxon>Apoidea</taxon>
        <taxon>Anthophila</taxon>
        <taxon>Apidae</taxon>
        <taxon>Bombus</taxon>
        <taxon>Pyrobombus</taxon>
    </lineage>
</organism>
<feature type="transmembrane region" description="Helical" evidence="1">
    <location>
        <begin position="44"/>
        <end position="67"/>
    </location>
</feature>
<sequence>MNLEVILTDLSAKFPGLKYVVRPEYAPYLNTAGTVLLGWLIVSWISYLIWAFLAPLMITVIAIILICPTTAKWCVKQTIPGMETVFNEFLEMFQTILSQIRD</sequence>
<protein>
    <submittedName>
        <fullName evidence="3">Uncharacterized protein LOC112213368</fullName>
    </submittedName>
</protein>
<dbReference type="RefSeq" id="XP_024225510.1">
    <property type="nucleotide sequence ID" value="XM_024369742.2"/>
</dbReference>
<accession>A0A6P6FFS3</accession>
<proteinExistence type="predicted"/>
<evidence type="ECO:0000313" key="3">
    <source>
        <dbReference type="RefSeq" id="XP_024225510.1"/>
    </source>
</evidence>
<keyword evidence="1" id="KW-0812">Transmembrane</keyword>
<dbReference type="KEGG" id="bim:112213368"/>
<keyword evidence="2" id="KW-1185">Reference proteome</keyword>
<dbReference type="GeneID" id="112213368"/>
<name>A0A6P6FFS3_BOMIM</name>
<dbReference type="AlphaFoldDB" id="A0A6P6FFS3"/>
<keyword evidence="1" id="KW-1133">Transmembrane helix</keyword>
<keyword evidence="1" id="KW-0472">Membrane</keyword>